<evidence type="ECO:0000259" key="6">
    <source>
        <dbReference type="PROSITE" id="PS50011"/>
    </source>
</evidence>
<evidence type="ECO:0000313" key="7">
    <source>
        <dbReference type="EMBL" id="KAK2609477.1"/>
    </source>
</evidence>
<name>A0AAD9SKD8_PHOAM</name>
<keyword evidence="3" id="KW-0547">Nucleotide-binding</keyword>
<keyword evidence="4" id="KW-0418">Kinase</keyword>
<dbReference type="InterPro" id="IPR051175">
    <property type="entry name" value="CLK_kinases"/>
</dbReference>
<keyword evidence="5" id="KW-0067">ATP-binding</keyword>
<dbReference type="SUPFAM" id="SSF56112">
    <property type="entry name" value="Protein kinase-like (PK-like)"/>
    <property type="match status" value="1"/>
</dbReference>
<dbReference type="PANTHER" id="PTHR45646:SF11">
    <property type="entry name" value="SERINE_THREONINE-PROTEIN KINASE DOA"/>
    <property type="match status" value="1"/>
</dbReference>
<evidence type="ECO:0000313" key="8">
    <source>
        <dbReference type="Proteomes" id="UP001265746"/>
    </source>
</evidence>
<evidence type="ECO:0000256" key="3">
    <source>
        <dbReference type="ARBA" id="ARBA00022741"/>
    </source>
</evidence>
<dbReference type="GO" id="GO:0005524">
    <property type="term" value="F:ATP binding"/>
    <property type="evidence" value="ECO:0007669"/>
    <property type="project" value="UniProtKB-KW"/>
</dbReference>
<feature type="domain" description="Protein kinase" evidence="6">
    <location>
        <begin position="1"/>
        <end position="272"/>
    </location>
</feature>
<dbReference type="PROSITE" id="PS50011">
    <property type="entry name" value="PROTEIN_KINASE_DOM"/>
    <property type="match status" value="1"/>
</dbReference>
<sequence>MARYLPVHQTNEVVMVEECPGEPRCGPHAQQYAIEPLLLTLEDKYITKEIAIINFGVACEAENSIKPSVIPDKYASPERQRELGSLLSIGSDMWVLGCTITEVLCGTNSFEVSDKLSFEQLEGTLGPMPEPLRSRFVDYCRVQHRPYRLHHPSNPHFHLLWEVRKLEERRQGAFEAYGTEDILYRILGREACGPYPDPWGEPGKRISKSLAETADSHRKQSVPSCEPINLGTVKRRLDPDALPGAVNLLRQVFRRRPEDRVAARELLDHKWFKGRSRHKTLEPERTMGPTFEDNLMEDVPLPLEISVNEDDLPPQPQPAD</sequence>
<keyword evidence="1" id="KW-0723">Serine/threonine-protein kinase</keyword>
<dbReference type="Gene3D" id="1.10.510.10">
    <property type="entry name" value="Transferase(Phosphotransferase) domain 1"/>
    <property type="match status" value="1"/>
</dbReference>
<organism evidence="7 8">
    <name type="scientific">Phomopsis amygdali</name>
    <name type="common">Fusicoccum amygdali</name>
    <dbReference type="NCBI Taxonomy" id="1214568"/>
    <lineage>
        <taxon>Eukaryota</taxon>
        <taxon>Fungi</taxon>
        <taxon>Dikarya</taxon>
        <taxon>Ascomycota</taxon>
        <taxon>Pezizomycotina</taxon>
        <taxon>Sordariomycetes</taxon>
        <taxon>Sordariomycetidae</taxon>
        <taxon>Diaporthales</taxon>
        <taxon>Diaporthaceae</taxon>
        <taxon>Diaporthe</taxon>
    </lineage>
</organism>
<dbReference type="Proteomes" id="UP001265746">
    <property type="component" value="Unassembled WGS sequence"/>
</dbReference>
<gene>
    <name evidence="7" type="ORF">N8I77_002974</name>
</gene>
<dbReference type="GO" id="GO:0004674">
    <property type="term" value="F:protein serine/threonine kinase activity"/>
    <property type="evidence" value="ECO:0007669"/>
    <property type="project" value="UniProtKB-KW"/>
</dbReference>
<keyword evidence="8" id="KW-1185">Reference proteome</keyword>
<evidence type="ECO:0000256" key="5">
    <source>
        <dbReference type="ARBA" id="ARBA00022840"/>
    </source>
</evidence>
<proteinExistence type="predicted"/>
<dbReference type="EMBL" id="JAUJFL010000002">
    <property type="protein sequence ID" value="KAK2609477.1"/>
    <property type="molecule type" value="Genomic_DNA"/>
</dbReference>
<evidence type="ECO:0000256" key="4">
    <source>
        <dbReference type="ARBA" id="ARBA00022777"/>
    </source>
</evidence>
<dbReference type="InterPro" id="IPR000719">
    <property type="entry name" value="Prot_kinase_dom"/>
</dbReference>
<accession>A0AAD9SKD8</accession>
<protein>
    <recommendedName>
        <fullName evidence="6">Protein kinase domain-containing protein</fullName>
    </recommendedName>
</protein>
<reference evidence="7" key="1">
    <citation type="submission" date="2023-06" db="EMBL/GenBank/DDBJ databases">
        <authorList>
            <person name="Noh H."/>
        </authorList>
    </citation>
    <scope>NUCLEOTIDE SEQUENCE</scope>
    <source>
        <strain evidence="7">DUCC20226</strain>
    </source>
</reference>
<evidence type="ECO:0000256" key="1">
    <source>
        <dbReference type="ARBA" id="ARBA00022527"/>
    </source>
</evidence>
<dbReference type="AlphaFoldDB" id="A0AAD9SKD8"/>
<dbReference type="InterPro" id="IPR011009">
    <property type="entry name" value="Kinase-like_dom_sf"/>
</dbReference>
<keyword evidence="2" id="KW-0808">Transferase</keyword>
<dbReference type="GO" id="GO:0005634">
    <property type="term" value="C:nucleus"/>
    <property type="evidence" value="ECO:0007669"/>
    <property type="project" value="TreeGrafter"/>
</dbReference>
<evidence type="ECO:0000256" key="2">
    <source>
        <dbReference type="ARBA" id="ARBA00022679"/>
    </source>
</evidence>
<dbReference type="PANTHER" id="PTHR45646">
    <property type="entry name" value="SERINE/THREONINE-PROTEIN KINASE DOA-RELATED"/>
    <property type="match status" value="1"/>
</dbReference>
<comment type="caution">
    <text evidence="7">The sequence shown here is derived from an EMBL/GenBank/DDBJ whole genome shotgun (WGS) entry which is preliminary data.</text>
</comment>